<evidence type="ECO:0000313" key="11">
    <source>
        <dbReference type="Proteomes" id="UP000033393"/>
    </source>
</evidence>
<comment type="similarity">
    <text evidence="2 6">Belongs to the glycosyl hydrolase 53 family.</text>
</comment>
<dbReference type="InterPro" id="IPR011081">
    <property type="entry name" value="Big_4"/>
</dbReference>
<feature type="domain" description="Bacterial Ig-like" evidence="9">
    <location>
        <begin position="587"/>
        <end position="635"/>
    </location>
</feature>
<dbReference type="Gene3D" id="3.20.20.80">
    <property type="entry name" value="Glycosidases"/>
    <property type="match status" value="1"/>
</dbReference>
<dbReference type="Gene3D" id="2.60.120.260">
    <property type="entry name" value="Galactose-binding domain-like"/>
    <property type="match status" value="1"/>
</dbReference>
<dbReference type="AlphaFoldDB" id="A0A0F0GDG3"/>
<evidence type="ECO:0000256" key="4">
    <source>
        <dbReference type="ARBA" id="ARBA00022801"/>
    </source>
</evidence>
<evidence type="ECO:0000313" key="10">
    <source>
        <dbReference type="EMBL" id="KJK37914.1"/>
    </source>
</evidence>
<feature type="signal peptide" evidence="6">
    <location>
        <begin position="1"/>
        <end position="19"/>
    </location>
</feature>
<feature type="region of interest" description="Disordered" evidence="7">
    <location>
        <begin position="161"/>
        <end position="182"/>
    </location>
</feature>
<keyword evidence="5 6" id="KW-0326">Glycosidase</keyword>
<dbReference type="Pfam" id="PF00754">
    <property type="entry name" value="F5_F8_type_C"/>
    <property type="match status" value="1"/>
</dbReference>
<feature type="compositionally biased region" description="Polar residues" evidence="7">
    <location>
        <begin position="163"/>
        <end position="177"/>
    </location>
</feature>
<dbReference type="GO" id="GO:0015926">
    <property type="term" value="F:glucosidase activity"/>
    <property type="evidence" value="ECO:0007669"/>
    <property type="project" value="InterPro"/>
</dbReference>
<dbReference type="EC" id="3.2.1.89" evidence="3 6"/>
<evidence type="ECO:0000256" key="7">
    <source>
        <dbReference type="SAM" id="MobiDB-lite"/>
    </source>
</evidence>
<evidence type="ECO:0000259" key="8">
    <source>
        <dbReference type="Pfam" id="PF00754"/>
    </source>
</evidence>
<dbReference type="InterPro" id="IPR000421">
    <property type="entry name" value="FA58C"/>
</dbReference>
<evidence type="ECO:0000259" key="9">
    <source>
        <dbReference type="Pfam" id="PF07532"/>
    </source>
</evidence>
<dbReference type="GO" id="GO:0031218">
    <property type="term" value="F:arabinogalactan endo-1,4-beta-galactosidase activity"/>
    <property type="evidence" value="ECO:0007669"/>
    <property type="project" value="UniProtKB-EC"/>
</dbReference>
<dbReference type="PANTHER" id="PTHR34983">
    <property type="entry name" value="ARABINOGALACTAN ENDO-BETA-1,4-GALACTANASE A"/>
    <property type="match status" value="1"/>
</dbReference>
<organism evidence="10 11">
    <name type="scientific">Lentzea aerocolonigenes</name>
    <name type="common">Lechevalieria aerocolonigenes</name>
    <name type="synonym">Saccharothrix aerocolonigenes</name>
    <dbReference type="NCBI Taxonomy" id="68170"/>
    <lineage>
        <taxon>Bacteria</taxon>
        <taxon>Bacillati</taxon>
        <taxon>Actinomycetota</taxon>
        <taxon>Actinomycetes</taxon>
        <taxon>Pseudonocardiales</taxon>
        <taxon>Pseudonocardiaceae</taxon>
        <taxon>Lentzea</taxon>
    </lineage>
</organism>
<feature type="region of interest" description="Disordered" evidence="7">
    <location>
        <begin position="225"/>
        <end position="244"/>
    </location>
</feature>
<accession>A0A0F0GDG3</accession>
<dbReference type="InterPro" id="IPR011683">
    <property type="entry name" value="Glyco_hydro_53"/>
</dbReference>
<evidence type="ECO:0000256" key="2">
    <source>
        <dbReference type="ARBA" id="ARBA00010687"/>
    </source>
</evidence>
<dbReference type="SUPFAM" id="SSF49785">
    <property type="entry name" value="Galactose-binding domain-like"/>
    <property type="match status" value="1"/>
</dbReference>
<gene>
    <name evidence="10" type="ORF">UK23_41495</name>
</gene>
<keyword evidence="6" id="KW-0732">Signal</keyword>
<feature type="domain" description="F5/8 type C" evidence="8">
    <location>
        <begin position="41"/>
        <end position="141"/>
    </location>
</feature>
<sequence>MVASIVLALIAGAPRAAVALSGTADYTPAESNISGRYWVSATASSGDARLALDGSAATAWVPASLPATLTVDLGGAYDAIHKVETVFAGNRTVCKYQLLGSRDANGWTVLADRTGNARPGGIFTDVLDFQGLRYLRLVINAGSPDGVREFNIFNYLRPDMDNGSDTSEQGGNTTSYYYNAGNKPPVPGVRGGKYTDRGSIENGNNFFGLTKDLGWDTTRLRVWNEPRNESTGGASTGAGNSSPANTRRVAKAVVGAGQKLAVDLHYADSWADPQNQPKPYAWADQPFDALVQTTYQWTYDFVGSLVDQGTTPAIVQFGNEITNGMMWGQEYDAITPYVDHHHYYTSGRHRLAPGGGVKWMKYEEARGDTNSAAYREFLGSITNLARLVDAGNRAVKQVNATRGTHIQGMLHFAFNVIEKAPTGKVVLDPDKVLAKVMTLVKTLSGDLDDMSGMVDRIGLSYYPDWHGSYSVLQRELVEIAKVMPGVKLNIAEMSPQSSGKVTDPLSDPNHPVGFTYTAQSQGDDTMAAMKTINDVPNNAGTGVWPWAGTNVFGTGSGANGTLRASFKVWHDAFAKNVVESHVFAATRARVAPTLPATVTSLDLRSGVRSTVKVTWSAINPASYATPGTFTVNGTANVPGVGSGKGKTMTAVKATVEVT</sequence>
<dbReference type="PANTHER" id="PTHR34983:SF1">
    <property type="entry name" value="ARABINOGALACTAN ENDO-BETA-1,4-GALACTANASE A"/>
    <property type="match status" value="1"/>
</dbReference>
<dbReference type="GO" id="GO:0045490">
    <property type="term" value="P:pectin catabolic process"/>
    <property type="evidence" value="ECO:0007669"/>
    <property type="project" value="TreeGrafter"/>
</dbReference>
<feature type="chain" id="PRO_5005116743" description="Arabinogalactan endo-beta-1,4-galactanase" evidence="6">
    <location>
        <begin position="20"/>
        <end position="658"/>
    </location>
</feature>
<evidence type="ECO:0000256" key="6">
    <source>
        <dbReference type="RuleBase" id="RU361192"/>
    </source>
</evidence>
<reference evidence="10 11" key="1">
    <citation type="submission" date="2015-02" db="EMBL/GenBank/DDBJ databases">
        <authorList>
            <person name="Ju K.-S."/>
            <person name="Doroghazi J.R."/>
            <person name="Metcalf W."/>
        </authorList>
    </citation>
    <scope>NUCLEOTIDE SEQUENCE [LARGE SCALE GENOMIC DNA]</scope>
    <source>
        <strain evidence="10 11">NRRL B-16140</strain>
    </source>
</reference>
<dbReference type="SUPFAM" id="SSF51445">
    <property type="entry name" value="(Trans)glycosidases"/>
    <property type="match status" value="1"/>
</dbReference>
<dbReference type="InterPro" id="IPR008979">
    <property type="entry name" value="Galactose-bd-like_sf"/>
</dbReference>
<comment type="caution">
    <text evidence="10">The sequence shown here is derived from an EMBL/GenBank/DDBJ whole genome shotgun (WGS) entry which is preliminary data.</text>
</comment>
<feature type="compositionally biased region" description="Low complexity" evidence="7">
    <location>
        <begin position="230"/>
        <end position="242"/>
    </location>
</feature>
<proteinExistence type="inferred from homology"/>
<dbReference type="Pfam" id="PF07532">
    <property type="entry name" value="Big_4"/>
    <property type="match status" value="1"/>
</dbReference>
<protein>
    <recommendedName>
        <fullName evidence="3 6">Arabinogalactan endo-beta-1,4-galactanase</fullName>
        <ecNumber evidence="3 6">3.2.1.89</ecNumber>
    </recommendedName>
</protein>
<dbReference type="Proteomes" id="UP000033393">
    <property type="component" value="Unassembled WGS sequence"/>
</dbReference>
<comment type="catalytic activity">
    <reaction evidence="1 6">
        <text>The enzyme specifically hydrolyzes (1-&gt;4)-beta-D-galactosidic linkages in type I arabinogalactans.</text>
        <dbReference type="EC" id="3.2.1.89"/>
    </reaction>
</comment>
<evidence type="ECO:0000256" key="1">
    <source>
        <dbReference type="ARBA" id="ARBA00001695"/>
    </source>
</evidence>
<evidence type="ECO:0000256" key="5">
    <source>
        <dbReference type="ARBA" id="ARBA00023295"/>
    </source>
</evidence>
<dbReference type="PATRIC" id="fig|68170.10.peg.1229"/>
<evidence type="ECO:0000256" key="3">
    <source>
        <dbReference type="ARBA" id="ARBA00012556"/>
    </source>
</evidence>
<keyword evidence="4 6" id="KW-0378">Hydrolase</keyword>
<dbReference type="InterPro" id="IPR017853">
    <property type="entry name" value="GH"/>
</dbReference>
<keyword evidence="11" id="KW-1185">Reference proteome</keyword>
<dbReference type="EMBL" id="JYJG01000416">
    <property type="protein sequence ID" value="KJK37914.1"/>
    <property type="molecule type" value="Genomic_DNA"/>
</dbReference>
<name>A0A0F0GDG3_LENAE</name>
<dbReference type="Pfam" id="PF07745">
    <property type="entry name" value="Glyco_hydro_53"/>
    <property type="match status" value="1"/>
</dbReference>